<dbReference type="GO" id="GO:0016491">
    <property type="term" value="F:oxidoreductase activity"/>
    <property type="evidence" value="ECO:0007669"/>
    <property type="project" value="UniProtKB-KW"/>
</dbReference>
<sequence length="484" mass="54579">MSSFKPTIPNKPETFSLVVPGLSPAAASLSEQLLVQNNERFHIFFNDKKFHNHLIHHLLAAYSFGATKERIQEIFDFHAKDQRPLPPSIGEITRDNYKQHLGDAAAYTSFLNFFKLEVDRFGMLETVRRFVWSNDFLARTVGGLYHPLIHIGYGLEFDIPGIVAEGLSMAALTEPYFTPVIPHQPELNRSNLLPSQAQSLAENAHTVARGYVSQAFDQITSQLAMRLGIADEKTTSTAHQDRSVDVDDNHGPDYMKNNSLFAIFNHIQKDPVFDNLVKSTDDNKFKIILANEKAVERVKHYVKQWGLNENTKNIQAKFKELYSVAAILTGAAGVRKDYPGVLRLSFFLVHVLTSTEFVHQFISRVAPSEAVALLQAHLAETIIYYVAEGRPEFYLEGLIDYKPSVHTDSSQNQWLPVLDKALERKEAHVIKAVRSCAVAQVMYGPHGDPNLDLIWLRVAQMAVDVDGNWDFDGVGFDDTWKQKA</sequence>
<dbReference type="Proteomes" id="UP000253551">
    <property type="component" value="Unassembled WGS sequence"/>
</dbReference>
<dbReference type="PANTHER" id="PTHR35870:SF1">
    <property type="entry name" value="PROTEIN, PUTATIVE (AFU_ORTHOLOGUE AFUA_5G03330)-RELATED"/>
    <property type="match status" value="1"/>
</dbReference>
<dbReference type="InterPro" id="IPR025337">
    <property type="entry name" value="Questin_oxidase-like"/>
</dbReference>
<keyword evidence="3" id="KW-1185">Reference proteome</keyword>
<dbReference type="OrthoDB" id="10004862at2759"/>
<protein>
    <recommendedName>
        <fullName evidence="4">HypA-like protein</fullName>
    </recommendedName>
</protein>
<keyword evidence="1" id="KW-0560">Oxidoreductase</keyword>
<organism evidence="2 3">
    <name type="scientific">Rhizopus stolonifer</name>
    <name type="common">Rhizopus nigricans</name>
    <dbReference type="NCBI Taxonomy" id="4846"/>
    <lineage>
        <taxon>Eukaryota</taxon>
        <taxon>Fungi</taxon>
        <taxon>Fungi incertae sedis</taxon>
        <taxon>Mucoromycota</taxon>
        <taxon>Mucoromycotina</taxon>
        <taxon>Mucoromycetes</taxon>
        <taxon>Mucorales</taxon>
        <taxon>Mucorineae</taxon>
        <taxon>Rhizopodaceae</taxon>
        <taxon>Rhizopus</taxon>
    </lineage>
</organism>
<dbReference type="PANTHER" id="PTHR35870">
    <property type="entry name" value="PROTEIN, PUTATIVE (AFU_ORTHOLOGUE AFUA_5G03330)-RELATED"/>
    <property type="match status" value="1"/>
</dbReference>
<evidence type="ECO:0008006" key="4">
    <source>
        <dbReference type="Google" id="ProtNLM"/>
    </source>
</evidence>
<dbReference type="EMBL" id="PJQM01000231">
    <property type="protein sequence ID" value="RCI06099.1"/>
    <property type="molecule type" value="Genomic_DNA"/>
</dbReference>
<evidence type="ECO:0000313" key="3">
    <source>
        <dbReference type="Proteomes" id="UP000253551"/>
    </source>
</evidence>
<gene>
    <name evidence="2" type="ORF">CU098_012704</name>
</gene>
<dbReference type="Pfam" id="PF14027">
    <property type="entry name" value="Questin_oxidase"/>
    <property type="match status" value="1"/>
</dbReference>
<dbReference type="STRING" id="4846.A0A367KV68"/>
<reference evidence="2 3" key="1">
    <citation type="journal article" date="2018" name="G3 (Bethesda)">
        <title>Phylogenetic and Phylogenomic Definition of Rhizopus Species.</title>
        <authorList>
            <person name="Gryganskyi A.P."/>
            <person name="Golan J."/>
            <person name="Dolatabadi S."/>
            <person name="Mondo S."/>
            <person name="Robb S."/>
            <person name="Idnurm A."/>
            <person name="Muszewska A."/>
            <person name="Steczkiewicz K."/>
            <person name="Masonjones S."/>
            <person name="Liao H.L."/>
            <person name="Gajdeczka M.T."/>
            <person name="Anike F."/>
            <person name="Vuek A."/>
            <person name="Anishchenko I.M."/>
            <person name="Voigt K."/>
            <person name="de Hoog G.S."/>
            <person name="Smith M.E."/>
            <person name="Heitman J."/>
            <person name="Vilgalys R."/>
            <person name="Stajich J.E."/>
        </authorList>
    </citation>
    <scope>NUCLEOTIDE SEQUENCE [LARGE SCALE GENOMIC DNA]</scope>
    <source>
        <strain evidence="2 3">LSU 92-RS-03</strain>
    </source>
</reference>
<evidence type="ECO:0000256" key="1">
    <source>
        <dbReference type="ARBA" id="ARBA00023002"/>
    </source>
</evidence>
<evidence type="ECO:0000313" key="2">
    <source>
        <dbReference type="EMBL" id="RCI06099.1"/>
    </source>
</evidence>
<dbReference type="AlphaFoldDB" id="A0A367KV68"/>
<accession>A0A367KV68</accession>
<comment type="caution">
    <text evidence="2">The sequence shown here is derived from an EMBL/GenBank/DDBJ whole genome shotgun (WGS) entry which is preliminary data.</text>
</comment>
<name>A0A367KV68_RHIST</name>
<proteinExistence type="predicted"/>